<comment type="catalytic activity">
    <reaction evidence="6">
        <text>L-aspartate + L-glutamine + ATP + H2O = L-asparagine + L-glutamate + AMP + diphosphate + H(+)</text>
        <dbReference type="Rhea" id="RHEA:12228"/>
        <dbReference type="ChEBI" id="CHEBI:15377"/>
        <dbReference type="ChEBI" id="CHEBI:15378"/>
        <dbReference type="ChEBI" id="CHEBI:29985"/>
        <dbReference type="ChEBI" id="CHEBI:29991"/>
        <dbReference type="ChEBI" id="CHEBI:30616"/>
        <dbReference type="ChEBI" id="CHEBI:33019"/>
        <dbReference type="ChEBI" id="CHEBI:58048"/>
        <dbReference type="ChEBI" id="CHEBI:58359"/>
        <dbReference type="ChEBI" id="CHEBI:456215"/>
        <dbReference type="EC" id="6.3.5.4"/>
    </reaction>
</comment>
<dbReference type="InterPro" id="IPR014729">
    <property type="entry name" value="Rossmann-like_a/b/a_fold"/>
</dbReference>
<evidence type="ECO:0000256" key="2">
    <source>
        <dbReference type="ARBA" id="ARBA00005752"/>
    </source>
</evidence>
<dbReference type="SUPFAM" id="SSF56235">
    <property type="entry name" value="N-terminal nucleophile aminohydrolases (Ntn hydrolases)"/>
    <property type="match status" value="1"/>
</dbReference>
<dbReference type="EMBL" id="MGDE01000231">
    <property type="protein sequence ID" value="OGL43420.1"/>
    <property type="molecule type" value="Genomic_DNA"/>
</dbReference>
<dbReference type="PROSITE" id="PS51278">
    <property type="entry name" value="GATASE_TYPE_2"/>
    <property type="match status" value="1"/>
</dbReference>
<dbReference type="PANTHER" id="PTHR43284">
    <property type="entry name" value="ASPARAGINE SYNTHETASE (GLUTAMINE-HYDROLYZING)"/>
    <property type="match status" value="1"/>
</dbReference>
<dbReference type="Gene3D" id="3.60.20.10">
    <property type="entry name" value="Glutamine Phosphoribosylpyrophosphate, subunit 1, domain 1"/>
    <property type="match status" value="1"/>
</dbReference>
<comment type="similarity">
    <text evidence="2">Belongs to the asparagine synthetase family.</text>
</comment>
<evidence type="ECO:0000259" key="7">
    <source>
        <dbReference type="PROSITE" id="PS51278"/>
    </source>
</evidence>
<evidence type="ECO:0000256" key="1">
    <source>
        <dbReference type="ARBA" id="ARBA00005187"/>
    </source>
</evidence>
<evidence type="ECO:0000256" key="5">
    <source>
        <dbReference type="ARBA" id="ARBA00022840"/>
    </source>
</evidence>
<reference evidence="8 9" key="1">
    <citation type="journal article" date="2016" name="Nat. Commun.">
        <title>Thousands of microbial genomes shed light on interconnected biogeochemical processes in an aquifer system.</title>
        <authorList>
            <person name="Anantharaman K."/>
            <person name="Brown C.T."/>
            <person name="Hug L.A."/>
            <person name="Sharon I."/>
            <person name="Castelle C.J."/>
            <person name="Probst A.J."/>
            <person name="Thomas B.C."/>
            <person name="Singh A."/>
            <person name="Wilkins M.J."/>
            <person name="Karaoz U."/>
            <person name="Brodie E.L."/>
            <person name="Williams K.H."/>
            <person name="Hubbard S.S."/>
            <person name="Banfield J.F."/>
        </authorList>
    </citation>
    <scope>NUCLEOTIDE SEQUENCE [LARGE SCALE GENOMIC DNA]</scope>
</reference>
<dbReference type="PIRSF" id="PIRSF001589">
    <property type="entry name" value="Asn_synthetase_glu-h"/>
    <property type="match status" value="1"/>
</dbReference>
<accession>A0A1F7RQ13</accession>
<dbReference type="InterPro" id="IPR029055">
    <property type="entry name" value="Ntn_hydrolases_N"/>
</dbReference>
<feature type="domain" description="Glutamine amidotransferase type-2" evidence="7">
    <location>
        <begin position="5"/>
        <end position="211"/>
    </location>
</feature>
<name>A0A1F7RQ13_9BACT</name>
<evidence type="ECO:0000313" key="8">
    <source>
        <dbReference type="EMBL" id="OGL43420.1"/>
    </source>
</evidence>
<dbReference type="InterPro" id="IPR017932">
    <property type="entry name" value="GATase_2_dom"/>
</dbReference>
<keyword evidence="5" id="KW-0067">ATP-binding</keyword>
<sequence>MPGICGIISKTEKARNLEKVKMMVDCLVHEAFYTSGTYVNNQLGLYAGWACHAGSFSDCMPIFNEKKDLVLIFYGENFSDKEITDQLKGRGHAFDRSNASYLIHMYEEKGDQFLQDLNGWFNGVLIDLRKGKVILFNDLFGMQRIYYYESQDAFYFSSEAKSILKVIPESRQIDIKSLGEFFCCDCALENRTLFKNIFLLPVGSSWTFSNNSEVQRNCYLDAQSWENETLLEKEYFFERLKETFKKILPRYFRSEQKIGISLTGGLDTRIIMAYLEATPEKYPCYTFGGMYRDSFDVKIARRVAAACKQIHQVVSLDKKFLFQFPEYAERTVYLSDGGLDIGEAHELYINKLAREIAPLRITGNYGSEVLRGARFLRASFPREELFHKDFKAHLQNATKTYDSICGGHSLSFTLFKDLPWHEYSRLSIERSQLIPRSPYMDKDLIALMYRATPEVRRSKDVSLRLVEAGNEFLSSIMTDRGIGGKSNYLFRNMAHIFYEFLFKAEYAYNYGMPQWLARVDHVFAPLHLERLFLGRHKFHHFRIWYRDELSDYVRDVLLDERTLSRPYFNRVFIQHMVRSHTEGYRNYTTEITKILTAELIHRLLIET</sequence>
<evidence type="ECO:0000256" key="4">
    <source>
        <dbReference type="ARBA" id="ARBA00022741"/>
    </source>
</evidence>
<comment type="pathway">
    <text evidence="1">Amino-acid biosynthesis; L-asparagine biosynthesis; L-asparagine from L-aspartate (L-Gln route): step 1/1.</text>
</comment>
<keyword evidence="4" id="KW-0547">Nucleotide-binding</keyword>
<dbReference type="SUPFAM" id="SSF52402">
    <property type="entry name" value="Adenine nucleotide alpha hydrolases-like"/>
    <property type="match status" value="1"/>
</dbReference>
<evidence type="ECO:0000256" key="6">
    <source>
        <dbReference type="ARBA" id="ARBA00048741"/>
    </source>
</evidence>
<comment type="caution">
    <text evidence="8">The sequence shown here is derived from an EMBL/GenBank/DDBJ whole genome shotgun (WGS) entry which is preliminary data.</text>
</comment>
<evidence type="ECO:0000313" key="9">
    <source>
        <dbReference type="Proteomes" id="UP000178797"/>
    </source>
</evidence>
<dbReference type="EC" id="6.3.5.4" evidence="3"/>
<proteinExistence type="inferred from homology"/>
<dbReference type="GO" id="GO:0006529">
    <property type="term" value="P:asparagine biosynthetic process"/>
    <property type="evidence" value="ECO:0007669"/>
    <property type="project" value="InterPro"/>
</dbReference>
<dbReference type="GO" id="GO:0004066">
    <property type="term" value="F:asparagine synthase (glutamine-hydrolyzing) activity"/>
    <property type="evidence" value="ECO:0007669"/>
    <property type="project" value="UniProtKB-EC"/>
</dbReference>
<protein>
    <recommendedName>
        <fullName evidence="3">asparagine synthase (glutamine-hydrolyzing)</fullName>
        <ecNumber evidence="3">6.3.5.4</ecNumber>
    </recommendedName>
</protein>
<dbReference type="InterPro" id="IPR001962">
    <property type="entry name" value="Asn_synthase"/>
</dbReference>
<dbReference type="PANTHER" id="PTHR43284:SF1">
    <property type="entry name" value="ASPARAGINE SYNTHETASE"/>
    <property type="match status" value="1"/>
</dbReference>
<dbReference type="InterPro" id="IPR006426">
    <property type="entry name" value="Asn_synth_AEB"/>
</dbReference>
<gene>
    <name evidence="8" type="ORF">A2W05_01745</name>
</gene>
<dbReference type="InterPro" id="IPR051786">
    <property type="entry name" value="ASN_synthetase/amidase"/>
</dbReference>
<dbReference type="Pfam" id="PF00733">
    <property type="entry name" value="Asn_synthase"/>
    <property type="match status" value="1"/>
</dbReference>
<dbReference type="Gene3D" id="3.40.50.620">
    <property type="entry name" value="HUPs"/>
    <property type="match status" value="1"/>
</dbReference>
<organism evidence="8 9">
    <name type="scientific">Candidatus Schekmanbacteria bacterium RBG_16_38_10</name>
    <dbReference type="NCBI Taxonomy" id="1817879"/>
    <lineage>
        <taxon>Bacteria</taxon>
        <taxon>Candidatus Schekmaniibacteriota</taxon>
    </lineage>
</organism>
<dbReference type="Proteomes" id="UP000178797">
    <property type="component" value="Unassembled WGS sequence"/>
</dbReference>
<evidence type="ECO:0000256" key="3">
    <source>
        <dbReference type="ARBA" id="ARBA00012737"/>
    </source>
</evidence>
<dbReference type="AlphaFoldDB" id="A0A1F7RQ13"/>
<dbReference type="Pfam" id="PF13537">
    <property type="entry name" value="GATase_7"/>
    <property type="match status" value="1"/>
</dbReference>
<dbReference type="GO" id="GO:0005524">
    <property type="term" value="F:ATP binding"/>
    <property type="evidence" value="ECO:0007669"/>
    <property type="project" value="UniProtKB-KW"/>
</dbReference>